<keyword evidence="1" id="KW-0812">Transmembrane</keyword>
<keyword evidence="1" id="KW-0472">Membrane</keyword>
<name>A0A1B8PWB3_MORLA</name>
<dbReference type="EMBL" id="LZMS01000088">
    <property type="protein sequence ID" value="OBX60236.1"/>
    <property type="molecule type" value="Genomic_DNA"/>
</dbReference>
<organism evidence="2 3">
    <name type="scientific">Moraxella lacunata</name>
    <dbReference type="NCBI Taxonomy" id="477"/>
    <lineage>
        <taxon>Bacteria</taxon>
        <taxon>Pseudomonadati</taxon>
        <taxon>Pseudomonadota</taxon>
        <taxon>Gammaproteobacteria</taxon>
        <taxon>Moraxellales</taxon>
        <taxon>Moraxellaceae</taxon>
        <taxon>Moraxella</taxon>
    </lineage>
</organism>
<proteinExistence type="predicted"/>
<protein>
    <submittedName>
        <fullName evidence="2">Uncharacterized protein</fullName>
    </submittedName>
</protein>
<dbReference type="Proteomes" id="UP000092607">
    <property type="component" value="Unassembled WGS sequence"/>
</dbReference>
<comment type="caution">
    <text evidence="2">The sequence shown here is derived from an EMBL/GenBank/DDBJ whole genome shotgun (WGS) entry which is preliminary data.</text>
</comment>
<dbReference type="RefSeq" id="WP_065255630.1">
    <property type="nucleotide sequence ID" value="NZ_JARDJM010000132.1"/>
</dbReference>
<keyword evidence="1" id="KW-1133">Transmembrane helix</keyword>
<feature type="transmembrane region" description="Helical" evidence="1">
    <location>
        <begin position="44"/>
        <end position="59"/>
    </location>
</feature>
<feature type="transmembrane region" description="Helical" evidence="1">
    <location>
        <begin position="21"/>
        <end position="38"/>
    </location>
</feature>
<dbReference type="AlphaFoldDB" id="A0A1B8PWB3"/>
<feature type="transmembrane region" description="Helical" evidence="1">
    <location>
        <begin position="71"/>
        <end position="90"/>
    </location>
</feature>
<sequence>MNVVALMGSGFIRHFDKIFKVYAVILLTIGLVAEFFMFGFSATTFYFAITFIYIFINIGKYKNNPKQNTEIYCLLAFLCLFSFHALQPVFHNVEFTHNKDRLYKTTGIIPQHHDKVSFGRNN</sequence>
<gene>
    <name evidence="2" type="ORF">A9309_09595</name>
</gene>
<evidence type="ECO:0000313" key="3">
    <source>
        <dbReference type="Proteomes" id="UP000092607"/>
    </source>
</evidence>
<reference evidence="2 3" key="1">
    <citation type="submission" date="2016-06" db="EMBL/GenBank/DDBJ databases">
        <title>Draft genome of Moraxella lacunata CCUG 57757A.</title>
        <authorList>
            <person name="Salva-Serra F."/>
            <person name="Engstrom-Jakobsson H."/>
            <person name="Thorell K."/>
            <person name="Gonzales-Siles L."/>
            <person name="Karlsson R."/>
            <person name="Boulund F."/>
            <person name="Engstrand L."/>
            <person name="Kristiansson E."/>
            <person name="Moore E."/>
        </authorList>
    </citation>
    <scope>NUCLEOTIDE SEQUENCE [LARGE SCALE GENOMIC DNA]</scope>
    <source>
        <strain evidence="2 3">CCUG 57757A</strain>
    </source>
</reference>
<evidence type="ECO:0000256" key="1">
    <source>
        <dbReference type="SAM" id="Phobius"/>
    </source>
</evidence>
<accession>A0A1B8PWB3</accession>
<evidence type="ECO:0000313" key="2">
    <source>
        <dbReference type="EMBL" id="OBX60236.1"/>
    </source>
</evidence>